<accession>A0A0G2ENP1</accession>
<evidence type="ECO:0000313" key="3">
    <source>
        <dbReference type="EMBL" id="KKY23924.1"/>
    </source>
</evidence>
<feature type="compositionally biased region" description="Polar residues" evidence="1">
    <location>
        <begin position="355"/>
        <end position="370"/>
    </location>
</feature>
<feature type="compositionally biased region" description="Basic and acidic residues" evidence="1">
    <location>
        <begin position="500"/>
        <end position="509"/>
    </location>
</feature>
<dbReference type="AlphaFoldDB" id="A0A0G2ENP1"/>
<feature type="compositionally biased region" description="Polar residues" evidence="1">
    <location>
        <begin position="590"/>
        <end position="607"/>
    </location>
</feature>
<feature type="compositionally biased region" description="Low complexity" evidence="1">
    <location>
        <begin position="564"/>
        <end position="575"/>
    </location>
</feature>
<dbReference type="InterPro" id="IPR058706">
    <property type="entry name" value="zf-C2H2_AHC1-like"/>
</dbReference>
<feature type="compositionally biased region" description="Polar residues" evidence="1">
    <location>
        <begin position="482"/>
        <end position="491"/>
    </location>
</feature>
<sequence length="652" mass="70911">MQKLKRKRQESSASDASPGRPPPKKIDRSPQVVIPRPSNPLQTTERQSMNSPVRVPTPQSSASSTDEGNNGLDRQTSTHNDQSGLSAAELTRLRGGISWQVNQEIVLKHRELRLIEQELAKCQIALEQLRRCHQIPYPGTQISLDVSNGTGPALRSDRLVQPESPAPWGVADGPYSRHYAQWLLPDPRFDGSDTPPFKAPAGKLPSKGRSTRGRVSDSLSSGRSRSSKSRKGSAQETNVLPDGQLHPKEKNGTVIHRRKSDGVMVKLVCLDCRRDDFSSTQGFINHCRIAHQRLFASHDAAADASGEPVELDETGAVIGGETQPAGIAGLVHPLIRSAHLLKDTQEAAVAKDGVTENSNPNSRPNDNITDNRPAEQLRHIEAAEATNSEDRHNATSKRKRRRTAKGPAPSERPLTFKASPLAPHLSKHLLGKGSSLDLEDIVGDARAPTDLHETSSESETDEEYPSPSTNSAQMSIRGGMQPVQTTHSPSRTPRHSGSRRSLEKDHKPQQLDSIMTSDQSRTNLTGRSIQLQGSEITLDLEPSPTNDSNQAPSLVSDDEDYEAPSGSETSSSPSESHVDLDVEVEDDDSTNGGPSTRSSAENSSNADQAPPPERASAFRRSFGKREEKHVSFVSPSPVRDVKKRGGRRKKTG</sequence>
<feature type="compositionally biased region" description="Polar residues" evidence="1">
    <location>
        <begin position="510"/>
        <end position="535"/>
    </location>
</feature>
<keyword evidence="4" id="KW-1185">Reference proteome</keyword>
<feature type="domain" description="AHC1-like C2H2 zinc-finger" evidence="2">
    <location>
        <begin position="249"/>
        <end position="301"/>
    </location>
</feature>
<feature type="compositionally biased region" description="Polar residues" evidence="1">
    <location>
        <begin position="543"/>
        <end position="553"/>
    </location>
</feature>
<feature type="compositionally biased region" description="Polar residues" evidence="1">
    <location>
        <begin position="39"/>
        <end position="85"/>
    </location>
</feature>
<protein>
    <submittedName>
        <fullName evidence="3">Putative ada hat complex component 1</fullName>
    </submittedName>
</protein>
<feature type="compositionally biased region" description="Basic and acidic residues" evidence="1">
    <location>
        <begin position="372"/>
        <end position="393"/>
    </location>
</feature>
<feature type="compositionally biased region" description="Basic residues" evidence="1">
    <location>
        <begin position="641"/>
        <end position="652"/>
    </location>
</feature>
<gene>
    <name evidence="3" type="ORF">UCRPC4_g02737</name>
</gene>
<proteinExistence type="predicted"/>
<feature type="region of interest" description="Disordered" evidence="1">
    <location>
        <begin position="190"/>
        <end position="257"/>
    </location>
</feature>
<name>A0A0G2ENP1_PHACM</name>
<evidence type="ECO:0000256" key="1">
    <source>
        <dbReference type="SAM" id="MobiDB-lite"/>
    </source>
</evidence>
<feature type="region of interest" description="Disordered" evidence="1">
    <location>
        <begin position="1"/>
        <end position="85"/>
    </location>
</feature>
<feature type="compositionally biased region" description="Basic residues" evidence="1">
    <location>
        <begin position="394"/>
        <end position="404"/>
    </location>
</feature>
<feature type="region of interest" description="Disordered" evidence="1">
    <location>
        <begin position="350"/>
        <end position="420"/>
    </location>
</feature>
<dbReference type="OrthoDB" id="5355528at2759"/>
<feature type="region of interest" description="Disordered" evidence="1">
    <location>
        <begin position="447"/>
        <end position="652"/>
    </location>
</feature>
<comment type="caution">
    <text evidence="3">The sequence shown here is derived from an EMBL/GenBank/DDBJ whole genome shotgun (WGS) entry which is preliminary data.</text>
</comment>
<reference evidence="3 4" key="1">
    <citation type="submission" date="2015-05" db="EMBL/GenBank/DDBJ databases">
        <title>Distinctive expansion of gene families associated with plant cell wall degradation and secondary metabolism in the genomes of grapevine trunk pathogens.</title>
        <authorList>
            <person name="Lawrence D.P."/>
            <person name="Travadon R."/>
            <person name="Rolshausen P.E."/>
            <person name="Baumgartner K."/>
        </authorList>
    </citation>
    <scope>NUCLEOTIDE SEQUENCE [LARGE SCALE GENOMIC DNA]</scope>
    <source>
        <strain evidence="3">UCRPC4</strain>
    </source>
</reference>
<dbReference type="EMBL" id="LCWF01000064">
    <property type="protein sequence ID" value="KKY23924.1"/>
    <property type="molecule type" value="Genomic_DNA"/>
</dbReference>
<reference evidence="3 4" key="2">
    <citation type="submission" date="2015-05" db="EMBL/GenBank/DDBJ databases">
        <authorList>
            <person name="Morales-Cruz A."/>
            <person name="Amrine K.C."/>
            <person name="Cantu D."/>
        </authorList>
    </citation>
    <scope>NUCLEOTIDE SEQUENCE [LARGE SCALE GENOMIC DNA]</scope>
    <source>
        <strain evidence="3">UCRPC4</strain>
    </source>
</reference>
<dbReference type="Proteomes" id="UP000053317">
    <property type="component" value="Unassembled WGS sequence"/>
</dbReference>
<evidence type="ECO:0000313" key="4">
    <source>
        <dbReference type="Proteomes" id="UP000053317"/>
    </source>
</evidence>
<organism evidence="3 4">
    <name type="scientific">Phaeomoniella chlamydospora</name>
    <name type="common">Phaeoacremonium chlamydosporum</name>
    <dbReference type="NCBI Taxonomy" id="158046"/>
    <lineage>
        <taxon>Eukaryota</taxon>
        <taxon>Fungi</taxon>
        <taxon>Dikarya</taxon>
        <taxon>Ascomycota</taxon>
        <taxon>Pezizomycotina</taxon>
        <taxon>Eurotiomycetes</taxon>
        <taxon>Chaetothyriomycetidae</taxon>
        <taxon>Phaeomoniellales</taxon>
        <taxon>Phaeomoniellaceae</taxon>
        <taxon>Phaeomoniella</taxon>
    </lineage>
</organism>
<dbReference type="Pfam" id="PF25909">
    <property type="entry name" value="zf-C2H2_AHC1"/>
    <property type="match status" value="1"/>
</dbReference>
<evidence type="ECO:0000259" key="2">
    <source>
        <dbReference type="Pfam" id="PF25909"/>
    </source>
</evidence>